<dbReference type="Pfam" id="PF13561">
    <property type="entry name" value="adh_short_C2"/>
    <property type="match status" value="1"/>
</dbReference>
<accession>A0A426Y139</accession>
<dbReference type="Proteomes" id="UP000287651">
    <property type="component" value="Unassembled WGS sequence"/>
</dbReference>
<dbReference type="EMBL" id="AMZH03015833">
    <property type="protein sequence ID" value="RRT45432.1"/>
    <property type="molecule type" value="Genomic_DNA"/>
</dbReference>
<evidence type="ECO:0000313" key="1">
    <source>
        <dbReference type="EMBL" id="RRT45432.1"/>
    </source>
</evidence>
<organism evidence="1 2">
    <name type="scientific">Ensete ventricosum</name>
    <name type="common">Abyssinian banana</name>
    <name type="synonym">Musa ensete</name>
    <dbReference type="NCBI Taxonomy" id="4639"/>
    <lineage>
        <taxon>Eukaryota</taxon>
        <taxon>Viridiplantae</taxon>
        <taxon>Streptophyta</taxon>
        <taxon>Embryophyta</taxon>
        <taxon>Tracheophyta</taxon>
        <taxon>Spermatophyta</taxon>
        <taxon>Magnoliopsida</taxon>
        <taxon>Liliopsida</taxon>
        <taxon>Zingiberales</taxon>
        <taxon>Musaceae</taxon>
        <taxon>Ensete</taxon>
    </lineage>
</organism>
<dbReference type="InterPro" id="IPR002347">
    <property type="entry name" value="SDR_fam"/>
</dbReference>
<dbReference type="PANTHER" id="PTHR44375:SF2">
    <property type="entry name" value="BETA-KETOACYL-ACP REDUCTASE-LIKE PROTEIN-RELATED"/>
    <property type="match status" value="1"/>
</dbReference>
<sequence length="207" mass="22919">MSTTACELRWRVLGRGLVRGRVGQDHHHQPDRFVAGVEARVHTHARGEAEGLGDQHLIHRRHCTRPAPGIARLRCIQNRRELHHEGELAMSTSPSTSLGIIQTGEEPLSLVKPVQVMGLEMGRYGIRTNSVSPGIFKSEITERLMEKEWLGKVMRRTVPLGTFGTVNPVITSLIRYLVDDASEYVNGNDYIVDAGATLPGVPLFSSL</sequence>
<evidence type="ECO:0000313" key="2">
    <source>
        <dbReference type="Proteomes" id="UP000287651"/>
    </source>
</evidence>
<reference evidence="1 2" key="1">
    <citation type="journal article" date="2014" name="Agronomy (Basel)">
        <title>A Draft Genome Sequence for Ensete ventricosum, the Drought-Tolerant Tree Against Hunger.</title>
        <authorList>
            <person name="Harrison J."/>
            <person name="Moore K.A."/>
            <person name="Paszkiewicz K."/>
            <person name="Jones T."/>
            <person name="Grant M."/>
            <person name="Ambacheew D."/>
            <person name="Muzemil S."/>
            <person name="Studholme D.J."/>
        </authorList>
    </citation>
    <scope>NUCLEOTIDE SEQUENCE [LARGE SCALE GENOMIC DNA]</scope>
</reference>
<comment type="caution">
    <text evidence="1">The sequence shown here is derived from an EMBL/GenBank/DDBJ whole genome shotgun (WGS) entry which is preliminary data.</text>
</comment>
<proteinExistence type="predicted"/>
<name>A0A426Y139_ENSVE</name>
<protein>
    <submittedName>
        <fullName evidence="1">Uncharacterized protein</fullName>
    </submittedName>
</protein>
<dbReference type="InterPro" id="IPR036291">
    <property type="entry name" value="NAD(P)-bd_dom_sf"/>
</dbReference>
<dbReference type="AlphaFoldDB" id="A0A426Y139"/>
<dbReference type="Gene3D" id="3.40.50.720">
    <property type="entry name" value="NAD(P)-binding Rossmann-like Domain"/>
    <property type="match status" value="1"/>
</dbReference>
<dbReference type="SUPFAM" id="SSF51735">
    <property type="entry name" value="NAD(P)-binding Rossmann-fold domains"/>
    <property type="match status" value="1"/>
</dbReference>
<gene>
    <name evidence="1" type="ORF">B296_00028561</name>
</gene>
<dbReference type="PANTHER" id="PTHR44375">
    <property type="entry name" value="BETA-KETOACYL-ACP REDUCTASE-LIKE PROTEIN-RELATED"/>
    <property type="match status" value="1"/>
</dbReference>